<keyword evidence="1" id="KW-0997">Cell inner membrane</keyword>
<dbReference type="InterPro" id="IPR036681">
    <property type="entry name" value="PgpA-like_sf"/>
</dbReference>
<dbReference type="PIRSF" id="PIRSF006162">
    <property type="entry name" value="PgpA"/>
    <property type="match status" value="1"/>
</dbReference>
<feature type="transmembrane region" description="Helical" evidence="2">
    <location>
        <begin position="93"/>
        <end position="120"/>
    </location>
</feature>
<dbReference type="PANTHER" id="PTHR36305:SF1">
    <property type="entry name" value="PHOSPHATIDYLGLYCEROPHOSPHATASE A"/>
    <property type="match status" value="1"/>
</dbReference>
<comment type="caution">
    <text evidence="4">The sequence shown here is derived from an EMBL/GenBank/DDBJ whole genome shotgun (WGS) entry which is preliminary data.</text>
</comment>
<keyword evidence="1 2" id="KW-0472">Membrane</keyword>
<comment type="pathway">
    <text evidence="1">Phospholipid metabolism; phosphatidylglycerol biosynthesis; phosphatidylglycerol from CDP-diacylglycerol: step 2/2.</text>
</comment>
<keyword evidence="1" id="KW-0442">Lipid degradation</keyword>
<keyword evidence="1" id="KW-1208">Phospholipid metabolism</keyword>
<keyword evidence="1" id="KW-1003">Cell membrane</keyword>
<dbReference type="Proteomes" id="UP001548590">
    <property type="component" value="Unassembled WGS sequence"/>
</dbReference>
<dbReference type="SUPFAM" id="SSF101307">
    <property type="entry name" value="YutG-like"/>
    <property type="match status" value="1"/>
</dbReference>
<dbReference type="Pfam" id="PF04608">
    <property type="entry name" value="PgpA"/>
    <property type="match status" value="1"/>
</dbReference>
<comment type="subcellular location">
    <subcellularLocation>
        <location evidence="1">Cell inner membrane</location>
        <topology evidence="1">Multi-pass membrane protein</topology>
    </subcellularLocation>
</comment>
<comment type="function">
    <text evidence="1">Lipid phosphatase which dephosphorylates phosphatidylglycerophosphate (PGP) to phosphatidylglycerol (PG).</text>
</comment>
<dbReference type="EMBL" id="JBEWLZ010000002">
    <property type="protein sequence ID" value="MET1489260.1"/>
    <property type="molecule type" value="Genomic_DNA"/>
</dbReference>
<dbReference type="PANTHER" id="PTHR36305">
    <property type="entry name" value="PHOSPHATIDYLGLYCEROPHOSPHATASE A"/>
    <property type="match status" value="1"/>
</dbReference>
<evidence type="ECO:0000256" key="2">
    <source>
        <dbReference type="SAM" id="Phobius"/>
    </source>
</evidence>
<keyword evidence="1" id="KW-0595">Phospholipid degradation</keyword>
<feature type="domain" description="YutG/PgpA" evidence="3">
    <location>
        <begin position="21"/>
        <end position="159"/>
    </location>
</feature>
<protein>
    <recommendedName>
        <fullName evidence="1">Phosphatidylglycerophosphatase A</fullName>
        <ecNumber evidence="1">3.1.3.27</ecNumber>
    </recommendedName>
    <alternativeName>
        <fullName evidence="1">Phosphatidylglycerolphosphate phosphatase A</fullName>
    </alternativeName>
</protein>
<keyword evidence="1" id="KW-0443">Lipid metabolism</keyword>
<dbReference type="InterPro" id="IPR007686">
    <property type="entry name" value="YutG/PgpA"/>
</dbReference>
<keyword evidence="1" id="KW-0460">Magnesium</keyword>
<keyword evidence="1 2" id="KW-0812">Transmembrane</keyword>
<feature type="transmembrane region" description="Helical" evidence="2">
    <location>
        <begin position="141"/>
        <end position="163"/>
    </location>
</feature>
<evidence type="ECO:0000313" key="4">
    <source>
        <dbReference type="EMBL" id="MET1489260.1"/>
    </source>
</evidence>
<reference evidence="4 5" key="1">
    <citation type="submission" date="2024-07" db="EMBL/GenBank/DDBJ databases">
        <title>Uliginosibacterium paludis KCTC:42655.</title>
        <authorList>
            <person name="Kim M.K."/>
        </authorList>
    </citation>
    <scope>NUCLEOTIDE SEQUENCE [LARGE SCALE GENOMIC DNA]</scope>
    <source>
        <strain evidence="4 5">KCTC 42655</strain>
    </source>
</reference>
<keyword evidence="1" id="KW-0479">Metal-binding</keyword>
<gene>
    <name evidence="4" type="ORF">ABVT11_05445</name>
</gene>
<keyword evidence="2" id="KW-1133">Transmembrane helix</keyword>
<proteinExistence type="predicted"/>
<dbReference type="EC" id="3.1.3.27" evidence="1"/>
<keyword evidence="5" id="KW-1185">Reference proteome</keyword>
<name>A0ABV2CMX3_9RHOO</name>
<evidence type="ECO:0000313" key="5">
    <source>
        <dbReference type="Proteomes" id="UP001548590"/>
    </source>
</evidence>
<keyword evidence="1" id="KW-0378">Hydrolase</keyword>
<comment type="cofactor">
    <cofactor evidence="1">
        <name>Mg(2+)</name>
        <dbReference type="ChEBI" id="CHEBI:18420"/>
    </cofactor>
</comment>
<evidence type="ECO:0000259" key="3">
    <source>
        <dbReference type="Pfam" id="PF04608"/>
    </source>
</evidence>
<organism evidence="4 5">
    <name type="scientific">Uliginosibacterium paludis</name>
    <dbReference type="NCBI Taxonomy" id="1615952"/>
    <lineage>
        <taxon>Bacteria</taxon>
        <taxon>Pseudomonadati</taxon>
        <taxon>Pseudomonadota</taxon>
        <taxon>Betaproteobacteria</taxon>
        <taxon>Rhodocyclales</taxon>
        <taxon>Zoogloeaceae</taxon>
        <taxon>Uliginosibacterium</taxon>
    </lineage>
</organism>
<evidence type="ECO:0000256" key="1">
    <source>
        <dbReference type="PIRNR" id="PIRNR006162"/>
    </source>
</evidence>
<feature type="transmembrane region" description="Helical" evidence="2">
    <location>
        <begin position="56"/>
        <end position="81"/>
    </location>
</feature>
<dbReference type="InterPro" id="IPR026037">
    <property type="entry name" value="PgpA"/>
</dbReference>
<dbReference type="CDD" id="cd06971">
    <property type="entry name" value="PgpA"/>
    <property type="match status" value="1"/>
</dbReference>
<comment type="catalytic activity">
    <reaction evidence="1">
        <text>a 1,2-diacyl-sn-glycero-3-phospho-(1'-sn-glycero-3'-phosphate) + H2O = a 1,2-diacyl-sn-glycero-3-phospho-(1'-sn-glycerol) + phosphate</text>
        <dbReference type="Rhea" id="RHEA:33751"/>
        <dbReference type="ChEBI" id="CHEBI:15377"/>
        <dbReference type="ChEBI" id="CHEBI:43474"/>
        <dbReference type="ChEBI" id="CHEBI:60110"/>
        <dbReference type="ChEBI" id="CHEBI:64716"/>
        <dbReference type="EC" id="3.1.3.27"/>
    </reaction>
</comment>
<sequence length="164" mass="17508">MNTVSNRPGLAFLFSKPPHLVSLGFGAGLAPVAPGTVGSFVAWGLYALLPAGLPTGLLLAVLVIAFFTGAACIAKTGAALGEVDHGSIVWDEFVAVWLVLLFVPATLWWQLAAVVVFRFFDILKPWPIRQADRRFKNGLGVMFDDLLAAGYTLLLMALAIRVLA</sequence>
<accession>A0ABV2CMX3</accession>
<dbReference type="RefSeq" id="WP_345924487.1">
    <property type="nucleotide sequence ID" value="NZ_JBDIVF010000001.1"/>
</dbReference>
<feature type="transmembrane region" description="Helical" evidence="2">
    <location>
        <begin position="20"/>
        <end position="49"/>
    </location>
</feature>